<reference evidence="1" key="1">
    <citation type="submission" date="2020-09" db="EMBL/GenBank/DDBJ databases">
        <title>Genome seq and assembly of Devosia sp.</title>
        <authorList>
            <person name="Chhetri G."/>
        </authorList>
    </citation>
    <scope>NUCLEOTIDE SEQUENCE</scope>
    <source>
        <strain evidence="1">PTR5</strain>
    </source>
</reference>
<proteinExistence type="predicted"/>
<name>A0A927IR24_9HYPH</name>
<dbReference type="Proteomes" id="UP000654108">
    <property type="component" value="Unassembled WGS sequence"/>
</dbReference>
<accession>A0A927IR24</accession>
<keyword evidence="2" id="KW-1185">Reference proteome</keyword>
<gene>
    <name evidence="1" type="ORF">IC608_12320</name>
</gene>
<dbReference type="AlphaFoldDB" id="A0A927IR24"/>
<dbReference type="EMBL" id="JACYFU010000003">
    <property type="protein sequence ID" value="MBD8066255.1"/>
    <property type="molecule type" value="Genomic_DNA"/>
</dbReference>
<organism evidence="1 2">
    <name type="scientific">Devosia oryzisoli</name>
    <dbReference type="NCBI Taxonomy" id="2774138"/>
    <lineage>
        <taxon>Bacteria</taxon>
        <taxon>Pseudomonadati</taxon>
        <taxon>Pseudomonadota</taxon>
        <taxon>Alphaproteobacteria</taxon>
        <taxon>Hyphomicrobiales</taxon>
        <taxon>Devosiaceae</taxon>
        <taxon>Devosia</taxon>
    </lineage>
</organism>
<sequence length="349" mass="37515">MNGRYCLGGALELFTLGPDKDSSPEIVLSSSEPEDVERRIRQALRTLSSVTGMAVERLAHDISMFDYDLLRARLPGTLVLRDSIHLRIAEKFIVNARKFLTSAAAAEIRKVIVVPDNQSAGAEYANSCRLGHTFKGSFGFTIESPAGPAAQTLDGEAPPAPLERRVIERIARGLTLVEKATAVKSAEPLLIGASEGFNFNMLSDFTTWIADTSAGKIKYDITLTPAWAPSPDIRLSAEIEDTALPILDSAISQLGPAVGPVLVTVVGQVVRLETREIPANLLDEGRYEIGLEGASSETGSIALRVRLSAEDYLLAVDAHRNGRVVAVTGEIGRASKSATMLQPSSFRVF</sequence>
<evidence type="ECO:0000313" key="1">
    <source>
        <dbReference type="EMBL" id="MBD8066255.1"/>
    </source>
</evidence>
<protein>
    <submittedName>
        <fullName evidence="1">Uncharacterized protein</fullName>
    </submittedName>
</protein>
<comment type="caution">
    <text evidence="1">The sequence shown here is derived from an EMBL/GenBank/DDBJ whole genome shotgun (WGS) entry which is preliminary data.</text>
</comment>
<evidence type="ECO:0000313" key="2">
    <source>
        <dbReference type="Proteomes" id="UP000654108"/>
    </source>
</evidence>